<comment type="function">
    <text evidence="14">Acts as a processive, ATP-dependent zinc metallopeptidase for both cytoplasmic and membrane proteins. Plays a role in the quality control of integral membrane proteins.</text>
</comment>
<comment type="subcellular location">
    <subcellularLocation>
        <location evidence="14">Cell membrane</location>
        <topology evidence="14">Multi-pass membrane protein</topology>
        <orientation evidence="14">Cytoplasmic side</orientation>
    </subcellularLocation>
    <subcellularLocation>
        <location evidence="1">Membrane</location>
    </subcellularLocation>
</comment>
<keyword evidence="10 14" id="KW-1133">Transmembrane helix</keyword>
<evidence type="ECO:0000256" key="4">
    <source>
        <dbReference type="ARBA" id="ARBA00022692"/>
    </source>
</evidence>
<dbReference type="EC" id="3.4.24.-" evidence="14"/>
<evidence type="ECO:0000256" key="3">
    <source>
        <dbReference type="ARBA" id="ARBA00022670"/>
    </source>
</evidence>
<accession>A0A7W2F9T3</accession>
<dbReference type="Pfam" id="PF01434">
    <property type="entry name" value="Peptidase_M41"/>
    <property type="match status" value="1"/>
</dbReference>
<evidence type="ECO:0000256" key="10">
    <source>
        <dbReference type="ARBA" id="ARBA00022989"/>
    </source>
</evidence>
<dbReference type="GO" id="GO:0008270">
    <property type="term" value="F:zinc ion binding"/>
    <property type="evidence" value="ECO:0007669"/>
    <property type="project" value="UniProtKB-UniRule"/>
</dbReference>
<dbReference type="GO" id="GO:0006508">
    <property type="term" value="P:proteolysis"/>
    <property type="evidence" value="ECO:0007669"/>
    <property type="project" value="UniProtKB-KW"/>
</dbReference>
<dbReference type="NCBIfam" id="TIGR01241">
    <property type="entry name" value="FtsH_fam"/>
    <property type="match status" value="1"/>
</dbReference>
<evidence type="ECO:0000256" key="12">
    <source>
        <dbReference type="ARBA" id="ARBA00023136"/>
    </source>
</evidence>
<comment type="similarity">
    <text evidence="13 14">In the central section; belongs to the AAA ATPase family.</text>
</comment>
<dbReference type="Pfam" id="PF17862">
    <property type="entry name" value="AAA_lid_3"/>
    <property type="match status" value="1"/>
</dbReference>
<keyword evidence="6 14" id="KW-0547">Nucleotide-binding</keyword>
<evidence type="ECO:0000259" key="17">
    <source>
        <dbReference type="SMART" id="SM00382"/>
    </source>
</evidence>
<keyword evidence="11 14" id="KW-0482">Metalloprotease</keyword>
<comment type="similarity">
    <text evidence="2 14">In the C-terminal section; belongs to the peptidase M41 family.</text>
</comment>
<name>A0A7W2F9T3_9BURK</name>
<dbReference type="FunFam" id="1.20.58.760:FF:000001">
    <property type="entry name" value="ATP-dependent zinc metalloprotease FtsH"/>
    <property type="match status" value="1"/>
</dbReference>
<evidence type="ECO:0000256" key="7">
    <source>
        <dbReference type="ARBA" id="ARBA00022801"/>
    </source>
</evidence>
<comment type="cofactor">
    <cofactor evidence="14">
        <name>Zn(2+)</name>
        <dbReference type="ChEBI" id="CHEBI:29105"/>
    </cofactor>
    <text evidence="14">Binds 1 zinc ion per subunit.</text>
</comment>
<dbReference type="GO" id="GO:0005886">
    <property type="term" value="C:plasma membrane"/>
    <property type="evidence" value="ECO:0007669"/>
    <property type="project" value="UniProtKB-SubCell"/>
</dbReference>
<dbReference type="GO" id="GO:0004176">
    <property type="term" value="F:ATP-dependent peptidase activity"/>
    <property type="evidence" value="ECO:0007669"/>
    <property type="project" value="InterPro"/>
</dbReference>
<keyword evidence="4 14" id="KW-0812">Transmembrane</keyword>
<dbReference type="InterPro" id="IPR041569">
    <property type="entry name" value="AAA_lid_3"/>
</dbReference>
<evidence type="ECO:0000256" key="13">
    <source>
        <dbReference type="ARBA" id="ARBA00061570"/>
    </source>
</evidence>
<evidence type="ECO:0000256" key="5">
    <source>
        <dbReference type="ARBA" id="ARBA00022723"/>
    </source>
</evidence>
<dbReference type="Gene3D" id="3.40.50.300">
    <property type="entry name" value="P-loop containing nucleotide triphosphate hydrolases"/>
    <property type="match status" value="1"/>
</dbReference>
<dbReference type="PANTHER" id="PTHR23076">
    <property type="entry name" value="METALLOPROTEASE M41 FTSH"/>
    <property type="match status" value="1"/>
</dbReference>
<dbReference type="SUPFAM" id="SSF140990">
    <property type="entry name" value="FtsH protease domain-like"/>
    <property type="match status" value="1"/>
</dbReference>
<keyword evidence="9 14" id="KW-0067">ATP-binding</keyword>
<dbReference type="InterPro" id="IPR000642">
    <property type="entry name" value="Peptidase_M41"/>
</dbReference>
<dbReference type="GO" id="GO:0030163">
    <property type="term" value="P:protein catabolic process"/>
    <property type="evidence" value="ECO:0007669"/>
    <property type="project" value="UniProtKB-UniRule"/>
</dbReference>
<dbReference type="HAMAP" id="MF_01458">
    <property type="entry name" value="FtsH"/>
    <property type="match status" value="1"/>
</dbReference>
<keyword evidence="5 14" id="KW-0479">Metal-binding</keyword>
<evidence type="ECO:0000256" key="11">
    <source>
        <dbReference type="ARBA" id="ARBA00023049"/>
    </source>
</evidence>
<dbReference type="FunFam" id="3.40.50.300:FF:000001">
    <property type="entry name" value="ATP-dependent zinc metalloprotease FtsH"/>
    <property type="match status" value="1"/>
</dbReference>
<evidence type="ECO:0000256" key="16">
    <source>
        <dbReference type="SAM" id="MobiDB-lite"/>
    </source>
</evidence>
<feature type="active site" evidence="14">
    <location>
        <position position="447"/>
    </location>
</feature>
<dbReference type="FunFam" id="1.10.8.60:FF:000001">
    <property type="entry name" value="ATP-dependent zinc metalloprotease FtsH"/>
    <property type="match status" value="1"/>
</dbReference>
<feature type="binding site" evidence="14">
    <location>
        <position position="523"/>
    </location>
    <ligand>
        <name>Zn(2+)</name>
        <dbReference type="ChEBI" id="CHEBI:29105"/>
        <note>catalytic</note>
    </ligand>
</feature>
<comment type="subunit">
    <text evidence="14">Homohexamer.</text>
</comment>
<dbReference type="Gene3D" id="1.20.58.760">
    <property type="entry name" value="Peptidase M41"/>
    <property type="match status" value="1"/>
</dbReference>
<feature type="binding site" evidence="14">
    <location>
        <position position="450"/>
    </location>
    <ligand>
        <name>Zn(2+)</name>
        <dbReference type="ChEBI" id="CHEBI:29105"/>
        <note>catalytic</note>
    </ligand>
</feature>
<dbReference type="InterPro" id="IPR003593">
    <property type="entry name" value="AAA+_ATPase"/>
</dbReference>
<dbReference type="GO" id="GO:0016887">
    <property type="term" value="F:ATP hydrolysis activity"/>
    <property type="evidence" value="ECO:0007669"/>
    <property type="project" value="UniProtKB-UniRule"/>
</dbReference>
<sequence>MNVTDQPPNRSPLPSPANRIPRASWYWAAGLMAMSLWLLFGNTPPGAPLPYSEFKSLLHAGKLHDLSVSERQVSGALVDGPLNPPLSQQRADAVRAAAKTHAGFTTLRVTDPDLVKDLEAAHISYTAEEESHLPMLLSWLAPVILLLLFWRLAMPAGGGIGGLMEVGKSKARVYMQKDTGITFKDIAGIDEARDELMLIVEFLKHPERYRRLGGRIPKGVLIVGAPGTGKTLLAKAVAGEAGVPFFSIGGSEFVEMFVGVGAARVRNLFEQAQQQAPCIIFIDELDALGKARGLASMGGHQEHEQTLNQLLVEMDGFDANTGVIIMAATNRPEVLDPALLRPGRFDRHIALDRPDLNGRRQILDVHVKQVKLGPDVDLERLAATTAGFAGADLANLVNEAALHAANADKDQIDMNDFEQSLDRIVGGIEKKTRVMNRTEKETVAYHESGHALVAELRPHADRVAKISIIPRGVAALGYTQQTPTEDRYLMRYSELLERLDVLLGGRVAEELVYGDVSTGAQNDLQRATELAVQMVSQYGMSNRLGLATYEQSGQNGWINGMGGMPGARKGYSERTARMIDAEVTQLLADARTRVRATLEQHRPVLDALAKRLLETEVVERATLTALLASDGTDAGTAPAPTSDPGNGSLPAPHAGTG</sequence>
<keyword evidence="19" id="KW-1185">Reference proteome</keyword>
<evidence type="ECO:0000256" key="15">
    <source>
        <dbReference type="RuleBase" id="RU003651"/>
    </source>
</evidence>
<feature type="region of interest" description="Disordered" evidence="16">
    <location>
        <begin position="629"/>
        <end position="657"/>
    </location>
</feature>
<dbReference type="GO" id="GO:0004222">
    <property type="term" value="F:metalloendopeptidase activity"/>
    <property type="evidence" value="ECO:0007669"/>
    <property type="project" value="InterPro"/>
</dbReference>
<evidence type="ECO:0000256" key="8">
    <source>
        <dbReference type="ARBA" id="ARBA00022833"/>
    </source>
</evidence>
<protein>
    <recommendedName>
        <fullName evidence="14">ATP-dependent zinc metalloprotease FtsH</fullName>
        <ecNumber evidence="14">3.4.24.-</ecNumber>
    </recommendedName>
</protein>
<evidence type="ECO:0000256" key="2">
    <source>
        <dbReference type="ARBA" id="ARBA00010044"/>
    </source>
</evidence>
<dbReference type="Gene3D" id="3.30.720.210">
    <property type="match status" value="1"/>
</dbReference>
<proteinExistence type="inferred from homology"/>
<evidence type="ECO:0000313" key="18">
    <source>
        <dbReference type="EMBL" id="MBA5687761.1"/>
    </source>
</evidence>
<dbReference type="AlphaFoldDB" id="A0A7W2F9T3"/>
<keyword evidence="7 14" id="KW-0378">Hydrolase</keyword>
<gene>
    <name evidence="18" type="primary">hflB</name>
    <name evidence="14" type="synonym">ftsH</name>
    <name evidence="18" type="ORF">H3H39_11960</name>
</gene>
<evidence type="ECO:0000256" key="14">
    <source>
        <dbReference type="HAMAP-Rule" id="MF_01458"/>
    </source>
</evidence>
<comment type="similarity">
    <text evidence="15">Belongs to the AAA ATPase family.</text>
</comment>
<evidence type="ECO:0000256" key="1">
    <source>
        <dbReference type="ARBA" id="ARBA00004370"/>
    </source>
</evidence>
<dbReference type="Pfam" id="PF00004">
    <property type="entry name" value="AAA"/>
    <property type="match status" value="1"/>
</dbReference>
<organism evidence="18 19">
    <name type="scientific">Rugamonas apoptosis</name>
    <dbReference type="NCBI Taxonomy" id="2758570"/>
    <lineage>
        <taxon>Bacteria</taxon>
        <taxon>Pseudomonadati</taxon>
        <taxon>Pseudomonadota</taxon>
        <taxon>Betaproteobacteria</taxon>
        <taxon>Burkholderiales</taxon>
        <taxon>Oxalobacteraceae</taxon>
        <taxon>Telluria group</taxon>
        <taxon>Rugamonas</taxon>
    </lineage>
</organism>
<dbReference type="SMART" id="SM00382">
    <property type="entry name" value="AAA"/>
    <property type="match status" value="1"/>
</dbReference>
<feature type="binding site" evidence="14">
    <location>
        <begin position="224"/>
        <end position="231"/>
    </location>
    <ligand>
        <name>ATP</name>
        <dbReference type="ChEBI" id="CHEBI:30616"/>
    </ligand>
</feature>
<dbReference type="GO" id="GO:0005524">
    <property type="term" value="F:ATP binding"/>
    <property type="evidence" value="ECO:0007669"/>
    <property type="project" value="UniProtKB-UniRule"/>
</dbReference>
<keyword evidence="12 14" id="KW-0472">Membrane</keyword>
<dbReference type="CDD" id="cd19501">
    <property type="entry name" value="RecA-like_FtsH"/>
    <property type="match status" value="1"/>
</dbReference>
<dbReference type="InterPro" id="IPR005936">
    <property type="entry name" value="FtsH"/>
</dbReference>
<dbReference type="InterPro" id="IPR003960">
    <property type="entry name" value="ATPase_AAA_CS"/>
</dbReference>
<dbReference type="SUPFAM" id="SSF52540">
    <property type="entry name" value="P-loop containing nucleoside triphosphate hydrolases"/>
    <property type="match status" value="1"/>
</dbReference>
<dbReference type="EMBL" id="JACEZU010000005">
    <property type="protein sequence ID" value="MBA5687761.1"/>
    <property type="molecule type" value="Genomic_DNA"/>
</dbReference>
<evidence type="ECO:0000256" key="6">
    <source>
        <dbReference type="ARBA" id="ARBA00022741"/>
    </source>
</evidence>
<dbReference type="PROSITE" id="PS00674">
    <property type="entry name" value="AAA"/>
    <property type="match status" value="1"/>
</dbReference>
<keyword evidence="14" id="KW-1003">Cell membrane</keyword>
<dbReference type="InterPro" id="IPR027417">
    <property type="entry name" value="P-loop_NTPase"/>
</dbReference>
<feature type="domain" description="AAA+ ATPase" evidence="17">
    <location>
        <begin position="216"/>
        <end position="355"/>
    </location>
</feature>
<reference evidence="18 19" key="1">
    <citation type="submission" date="2020-07" db="EMBL/GenBank/DDBJ databases">
        <title>Novel species isolated from subtropical streams in China.</title>
        <authorList>
            <person name="Lu H."/>
        </authorList>
    </citation>
    <scope>NUCLEOTIDE SEQUENCE [LARGE SCALE GENOMIC DNA]</scope>
    <source>
        <strain evidence="18 19">LX47W</strain>
    </source>
</reference>
<evidence type="ECO:0000256" key="9">
    <source>
        <dbReference type="ARBA" id="ARBA00022840"/>
    </source>
</evidence>
<dbReference type="Proteomes" id="UP000573499">
    <property type="component" value="Unassembled WGS sequence"/>
</dbReference>
<dbReference type="InterPro" id="IPR037219">
    <property type="entry name" value="Peptidase_M41-like"/>
</dbReference>
<dbReference type="PANTHER" id="PTHR23076:SF97">
    <property type="entry name" value="ATP-DEPENDENT ZINC METALLOPROTEASE YME1L1"/>
    <property type="match status" value="1"/>
</dbReference>
<keyword evidence="8 14" id="KW-0862">Zinc</keyword>
<feature type="binding site" evidence="14">
    <location>
        <position position="446"/>
    </location>
    <ligand>
        <name>Zn(2+)</name>
        <dbReference type="ChEBI" id="CHEBI:29105"/>
        <note>catalytic</note>
    </ligand>
</feature>
<comment type="caution">
    <text evidence="18">The sequence shown here is derived from an EMBL/GenBank/DDBJ whole genome shotgun (WGS) entry which is preliminary data.</text>
</comment>
<keyword evidence="3 14" id="KW-0645">Protease</keyword>
<dbReference type="InterPro" id="IPR003959">
    <property type="entry name" value="ATPase_AAA_core"/>
</dbReference>
<dbReference type="Gene3D" id="1.10.8.60">
    <property type="match status" value="1"/>
</dbReference>
<evidence type="ECO:0000313" key="19">
    <source>
        <dbReference type="Proteomes" id="UP000573499"/>
    </source>
</evidence>